<evidence type="ECO:0000256" key="4">
    <source>
        <dbReference type="ARBA" id="ARBA00022722"/>
    </source>
</evidence>
<sequence>MNSNFLIEKLDNENYDVWSIQMRSILINTDQWLMVNGDIKRCAENADKWDYDDQKALANIILCVKPTEITNIKSCKTSAEAWKKLREVHMPCGPLQKVSLYKKLLGCSMSANQSMSCYLTSFVELVDKLAELNIELNEELKVIILLSSLPAEYENFVIAIETRDKLPTFNVLKVKLLEEGARREQQMNQEPSQAVYARVKESAHSSNKAFGNAKHNTKSNEFKGKCFGCGMRGHTIAQCKRKAKQQTNQSVKLYEGDNELSYAVYAATVGVKKDKHAWCVDSGATTHMCCDKNMFISFIKKQEKIMLAADNFTYSQGVGTVKIRTTECALELRDVLFVPSLKMNFYSVSKAMKYRHTVLFKDFCVEIKNTKGSTLLRAQLQDKLFIFYAQMNVPENMLHNMMWHNRYGHINFESLKQIVDNNLVRGLNKIDINSKTNCDTCNKSKICAVPFPKKCERETKQILELVHTDVCGPINVKSVGGARYFLTFIDDFSRMIFIYSIKEKSEVFEKFKTFKNMVENQTQKTIKKLRSDNGTEYTNNKFSEFLKECGIKRQLTVPYTPQQNGVAERVNRTIVEMARSLLVHANLKEELWGEAVHTAVYIRNRAPTKLLKHTTPYEVWYNKKPSVKHLRVFGARAFSLDKTHRGKFSAKGKEYVFVGYSEISKAYRLYDRETRQVIIRRDVKFIENNEGLGMCECKNSTKINDDLARIIVSFNNCNEETEQVESFVSFTDGEDDEVENEPQNDSHDSDSEMRRGPGRPKFVHTGKVGRPRKEYQKLNSLQYGDIETPHTVKEALASEYSFEWEKSMKNEYAALVANNTWSAVDLPRGQKVIGSKWVFRIKRNPDGNIEKFKSRLVAKGCSQQLGLNFRQ</sequence>
<dbReference type="InterPro" id="IPR057670">
    <property type="entry name" value="SH3_retrovirus"/>
</dbReference>
<dbReference type="InterPro" id="IPR036397">
    <property type="entry name" value="RNaseH_sf"/>
</dbReference>
<dbReference type="Pfam" id="PF22936">
    <property type="entry name" value="Pol_BBD"/>
    <property type="match status" value="1"/>
</dbReference>
<feature type="domain" description="Integrase catalytic" evidence="20">
    <location>
        <begin position="457"/>
        <end position="624"/>
    </location>
</feature>
<evidence type="ECO:0000256" key="15">
    <source>
        <dbReference type="ARBA" id="ARBA00023172"/>
    </source>
</evidence>
<accession>A0A0A1WGJ2</accession>
<keyword evidence="13" id="KW-0808">Transferase</keyword>
<dbReference type="GO" id="GO:0005524">
    <property type="term" value="F:ATP binding"/>
    <property type="evidence" value="ECO:0007669"/>
    <property type="project" value="UniProtKB-KW"/>
</dbReference>
<evidence type="ECO:0000256" key="5">
    <source>
        <dbReference type="ARBA" id="ARBA00022723"/>
    </source>
</evidence>
<dbReference type="GO" id="GO:0003887">
    <property type="term" value="F:DNA-directed DNA polymerase activity"/>
    <property type="evidence" value="ECO:0007669"/>
    <property type="project" value="UniProtKB-KW"/>
</dbReference>
<dbReference type="GO" id="GO:0003964">
    <property type="term" value="F:RNA-directed DNA polymerase activity"/>
    <property type="evidence" value="ECO:0007669"/>
    <property type="project" value="UniProtKB-KW"/>
</dbReference>
<dbReference type="Pfam" id="PF25597">
    <property type="entry name" value="SH3_retrovirus"/>
    <property type="match status" value="1"/>
</dbReference>
<dbReference type="PANTHER" id="PTHR42648:SF11">
    <property type="entry name" value="TRANSPOSON TY4-P GAG-POL POLYPROTEIN"/>
    <property type="match status" value="1"/>
</dbReference>
<keyword evidence="7" id="KW-0255">Endonuclease</keyword>
<keyword evidence="10" id="KW-0460">Magnesium</keyword>
<keyword evidence="12" id="KW-0695">RNA-directed DNA polymerase</keyword>
<organism evidence="21">
    <name type="scientific">Zeugodacus cucurbitae</name>
    <name type="common">Melon fruit fly</name>
    <name type="synonym">Bactrocera cucurbitae</name>
    <dbReference type="NCBI Taxonomy" id="28588"/>
    <lineage>
        <taxon>Eukaryota</taxon>
        <taxon>Metazoa</taxon>
        <taxon>Ecdysozoa</taxon>
        <taxon>Arthropoda</taxon>
        <taxon>Hexapoda</taxon>
        <taxon>Insecta</taxon>
        <taxon>Pterygota</taxon>
        <taxon>Neoptera</taxon>
        <taxon>Endopterygota</taxon>
        <taxon>Diptera</taxon>
        <taxon>Brachycera</taxon>
        <taxon>Muscomorpha</taxon>
        <taxon>Tephritoidea</taxon>
        <taxon>Tephritidae</taxon>
        <taxon>Zeugodacus</taxon>
        <taxon>Zeugodacus</taxon>
    </lineage>
</organism>
<dbReference type="GO" id="GO:0004519">
    <property type="term" value="F:endonuclease activity"/>
    <property type="evidence" value="ECO:0007669"/>
    <property type="project" value="UniProtKB-KW"/>
</dbReference>
<gene>
    <name evidence="21" type="primary">POLX_3</name>
    <name evidence="21" type="ORF">g.46475</name>
</gene>
<keyword evidence="2" id="KW-1188">Viral release from host cell</keyword>
<evidence type="ECO:0000256" key="2">
    <source>
        <dbReference type="ARBA" id="ARBA00022612"/>
    </source>
</evidence>
<reference evidence="21" key="1">
    <citation type="submission" date="2014-11" db="EMBL/GenBank/DDBJ databases">
        <authorList>
            <person name="Geib S."/>
        </authorList>
    </citation>
    <scope>NUCLEOTIDE SEQUENCE</scope>
</reference>
<dbReference type="GO" id="GO:0015074">
    <property type="term" value="P:DNA integration"/>
    <property type="evidence" value="ECO:0007669"/>
    <property type="project" value="UniProtKB-KW"/>
</dbReference>
<keyword evidence="17" id="KW-0863">Zinc-finger</keyword>
<evidence type="ECO:0000259" key="19">
    <source>
        <dbReference type="PROSITE" id="PS50158"/>
    </source>
</evidence>
<proteinExistence type="predicted"/>
<evidence type="ECO:0000256" key="3">
    <source>
        <dbReference type="ARBA" id="ARBA00022670"/>
    </source>
</evidence>
<keyword evidence="16" id="KW-0511">Multifunctional enzyme</keyword>
<keyword evidence="13" id="KW-0239">DNA-directed DNA polymerase</keyword>
<dbReference type="InterPro" id="IPR001878">
    <property type="entry name" value="Znf_CCHC"/>
</dbReference>
<dbReference type="InterPro" id="IPR054722">
    <property type="entry name" value="PolX-like_BBD"/>
</dbReference>
<evidence type="ECO:0000256" key="7">
    <source>
        <dbReference type="ARBA" id="ARBA00022759"/>
    </source>
</evidence>
<keyword evidence="14" id="KW-0917">Virion maturation</keyword>
<evidence type="ECO:0000256" key="16">
    <source>
        <dbReference type="ARBA" id="ARBA00023268"/>
    </source>
</evidence>
<evidence type="ECO:0000256" key="8">
    <source>
        <dbReference type="ARBA" id="ARBA00022801"/>
    </source>
</evidence>
<dbReference type="EMBL" id="GBXI01016677">
    <property type="protein sequence ID" value="JAC97614.1"/>
    <property type="molecule type" value="Transcribed_RNA"/>
</dbReference>
<evidence type="ECO:0000313" key="21">
    <source>
        <dbReference type="EMBL" id="JAC97614.1"/>
    </source>
</evidence>
<comment type="function">
    <text evidence="1">The aspartyl protease (PR) mediates the proteolytic cleavages of the Gag and Gag-Pol polyproteins after assembly of the VLP.</text>
</comment>
<dbReference type="GO" id="GO:0008233">
    <property type="term" value="F:peptidase activity"/>
    <property type="evidence" value="ECO:0007669"/>
    <property type="project" value="UniProtKB-KW"/>
</dbReference>
<evidence type="ECO:0000256" key="17">
    <source>
        <dbReference type="PROSITE-ProRule" id="PRU00047"/>
    </source>
</evidence>
<dbReference type="Pfam" id="PF00665">
    <property type="entry name" value="rve"/>
    <property type="match status" value="1"/>
</dbReference>
<dbReference type="InterPro" id="IPR039537">
    <property type="entry name" value="Retrotran_Ty1/copia-like"/>
</dbReference>
<evidence type="ECO:0000256" key="18">
    <source>
        <dbReference type="SAM" id="MobiDB-lite"/>
    </source>
</evidence>
<evidence type="ECO:0000256" key="9">
    <source>
        <dbReference type="ARBA" id="ARBA00022840"/>
    </source>
</evidence>
<dbReference type="InterPro" id="IPR013103">
    <property type="entry name" value="RVT_2"/>
</dbReference>
<dbReference type="InterPro" id="IPR012337">
    <property type="entry name" value="RNaseH-like_sf"/>
</dbReference>
<feature type="compositionally biased region" description="Acidic residues" evidence="18">
    <location>
        <begin position="733"/>
        <end position="742"/>
    </location>
</feature>
<name>A0A0A1WGJ2_ZEUCU</name>
<dbReference type="Pfam" id="PF14223">
    <property type="entry name" value="Retrotran_gag_2"/>
    <property type="match status" value="1"/>
</dbReference>
<protein>
    <submittedName>
        <fullName evidence="21">Retrovirus-related Pol polyprotein from transposon TNT 1-94</fullName>
    </submittedName>
</protein>
<keyword evidence="5" id="KW-0479">Metal-binding</keyword>
<evidence type="ECO:0000256" key="13">
    <source>
        <dbReference type="ARBA" id="ARBA00022932"/>
    </source>
</evidence>
<dbReference type="SUPFAM" id="SSF53098">
    <property type="entry name" value="Ribonuclease H-like"/>
    <property type="match status" value="1"/>
</dbReference>
<feature type="compositionally biased region" description="Basic and acidic residues" evidence="18">
    <location>
        <begin position="744"/>
        <end position="755"/>
    </location>
</feature>
<dbReference type="GO" id="GO:0006310">
    <property type="term" value="P:DNA recombination"/>
    <property type="evidence" value="ECO:0007669"/>
    <property type="project" value="UniProtKB-KW"/>
</dbReference>
<evidence type="ECO:0000256" key="6">
    <source>
        <dbReference type="ARBA" id="ARBA00022741"/>
    </source>
</evidence>
<dbReference type="Gene3D" id="3.30.420.10">
    <property type="entry name" value="Ribonuclease H-like superfamily/Ribonuclease H"/>
    <property type="match status" value="1"/>
</dbReference>
<keyword evidence="11" id="KW-0229">DNA integration</keyword>
<keyword evidence="17" id="KW-0862">Zinc</keyword>
<keyword evidence="13" id="KW-0548">Nucleotidyltransferase</keyword>
<dbReference type="GO" id="GO:0008270">
    <property type="term" value="F:zinc ion binding"/>
    <property type="evidence" value="ECO:0007669"/>
    <property type="project" value="UniProtKB-KW"/>
</dbReference>
<dbReference type="Pfam" id="PF13976">
    <property type="entry name" value="gag_pre-integrs"/>
    <property type="match status" value="1"/>
</dbReference>
<dbReference type="InterPro" id="IPR025724">
    <property type="entry name" value="GAG-pre-integrase_dom"/>
</dbReference>
<keyword evidence="9" id="KW-0067">ATP-binding</keyword>
<evidence type="ECO:0000256" key="12">
    <source>
        <dbReference type="ARBA" id="ARBA00022918"/>
    </source>
</evidence>
<dbReference type="GO" id="GO:0003676">
    <property type="term" value="F:nucleic acid binding"/>
    <property type="evidence" value="ECO:0007669"/>
    <property type="project" value="InterPro"/>
</dbReference>
<evidence type="ECO:0000256" key="1">
    <source>
        <dbReference type="ARBA" id="ARBA00002180"/>
    </source>
</evidence>
<evidence type="ECO:0000256" key="10">
    <source>
        <dbReference type="ARBA" id="ARBA00022842"/>
    </source>
</evidence>
<dbReference type="InterPro" id="IPR001584">
    <property type="entry name" value="Integrase_cat-core"/>
</dbReference>
<dbReference type="PROSITE" id="PS50158">
    <property type="entry name" value="ZF_CCHC"/>
    <property type="match status" value="1"/>
</dbReference>
<evidence type="ECO:0000256" key="11">
    <source>
        <dbReference type="ARBA" id="ARBA00022908"/>
    </source>
</evidence>
<dbReference type="PANTHER" id="PTHR42648">
    <property type="entry name" value="TRANSPOSASE, PUTATIVE-RELATED"/>
    <property type="match status" value="1"/>
</dbReference>
<feature type="region of interest" description="Disordered" evidence="18">
    <location>
        <begin position="733"/>
        <end position="769"/>
    </location>
</feature>
<feature type="domain" description="CCHC-type" evidence="19">
    <location>
        <begin position="225"/>
        <end position="241"/>
    </location>
</feature>
<dbReference type="AlphaFoldDB" id="A0A0A1WGJ2"/>
<keyword evidence="4" id="KW-0540">Nuclease</keyword>
<evidence type="ECO:0000256" key="14">
    <source>
        <dbReference type="ARBA" id="ARBA00023113"/>
    </source>
</evidence>
<reference evidence="21" key="2">
    <citation type="journal article" date="2015" name="Gigascience">
        <title>Reconstructing a comprehensive transcriptome assembly of a white-pupal translocated strain of the pest fruit fly Bactrocera cucurbitae.</title>
        <authorList>
            <person name="Sim S.B."/>
            <person name="Calla B."/>
            <person name="Hall B."/>
            <person name="DeRego T."/>
            <person name="Geib S.M."/>
        </authorList>
    </citation>
    <scope>NUCLEOTIDE SEQUENCE</scope>
</reference>
<feature type="compositionally biased region" description="Basic residues" evidence="18">
    <location>
        <begin position="756"/>
        <end position="769"/>
    </location>
</feature>
<keyword evidence="8" id="KW-0378">Hydrolase</keyword>
<dbReference type="PROSITE" id="PS50994">
    <property type="entry name" value="INTEGRASE"/>
    <property type="match status" value="1"/>
</dbReference>
<keyword evidence="15" id="KW-0233">DNA recombination</keyword>
<dbReference type="Pfam" id="PF07727">
    <property type="entry name" value="RVT_2"/>
    <property type="match status" value="1"/>
</dbReference>
<keyword evidence="6" id="KW-0547">Nucleotide-binding</keyword>
<dbReference type="GO" id="GO:0006508">
    <property type="term" value="P:proteolysis"/>
    <property type="evidence" value="ECO:0007669"/>
    <property type="project" value="UniProtKB-KW"/>
</dbReference>
<keyword evidence="3" id="KW-0645">Protease</keyword>
<evidence type="ECO:0000259" key="20">
    <source>
        <dbReference type="PROSITE" id="PS50994"/>
    </source>
</evidence>